<sequence length="501" mass="52839">MVSSQNTESPLSSRPASRLCLMALAMATVLVGGLSGCAVGPDYKGAPDASMPVAYKELAGWKQAQPADLKPRGDWWSVYEDATLNQLMPQVQVNNQTVKQFEAAYRSAVAAGDAARASFWPTLSLGLSANRSASNTSNLSGVDNTTTTSRSSVKNNYSQSLDASWEPDIWGKVRRSVEAQDAATQASEADLAGALLSAQATLAQDYFSLRVLDSQKTLYQQTVDAYQKSLTLTQNQYQAGIVTRSDVAQAQTQLLNAQAQLTDLEVSRAQMEHAIATLLGKAPADFSLPVAPLTAKLPGVPVGLPSALLERRPDVASAERAVAKANANIGVATAAMFPALSLSASGGYQNNSFAQWFNAPSQIWSLGASLAQPLFEGGLLKAGQTEAKANYDQVVATYRQTVLGGLQEVEDNLVALRVLDDEAVTRDQAVAAARDAQQLAQNQYKAGTTTYLTVASAQATALSSEVTALQLQGRQFSAHVLLVKALGGGWNGLSGEAVAAH</sequence>
<proteinExistence type="inferred from homology"/>
<keyword evidence="2" id="KW-0449">Lipoprotein</keyword>
<dbReference type="RefSeq" id="WP_236692082.1">
    <property type="nucleotide sequence ID" value="NZ_LAQT01000034.1"/>
</dbReference>
<dbReference type="STRING" id="857265.WG78_19135"/>
<dbReference type="SUPFAM" id="SSF56954">
    <property type="entry name" value="Outer membrane efflux proteins (OEP)"/>
    <property type="match status" value="1"/>
</dbReference>
<dbReference type="AlphaFoldDB" id="A0A0N1JRQ4"/>
<dbReference type="Proteomes" id="UP000037939">
    <property type="component" value="Unassembled WGS sequence"/>
</dbReference>
<reference evidence="5 6" key="1">
    <citation type="submission" date="2015-07" db="EMBL/GenBank/DDBJ databases">
        <title>Draft genome sequence of the Amantichitinum ursilacus IGB-41, a new chitin-degrading bacterium.</title>
        <authorList>
            <person name="Kirstahler P."/>
            <person name="Guenther M."/>
            <person name="Grumaz C."/>
            <person name="Rupp S."/>
            <person name="Zibek S."/>
            <person name="Sohn K."/>
        </authorList>
    </citation>
    <scope>NUCLEOTIDE SEQUENCE [LARGE SCALE GENOMIC DNA]</scope>
    <source>
        <strain evidence="5 6">IGB-41</strain>
    </source>
</reference>
<comment type="caution">
    <text evidence="5">The sequence shown here is derived from an EMBL/GenBank/DDBJ whole genome shotgun (WGS) entry which is preliminary data.</text>
</comment>
<keyword evidence="2" id="KW-1134">Transmembrane beta strand</keyword>
<dbReference type="EMBL" id="LAQT01000034">
    <property type="protein sequence ID" value="KPC49891.1"/>
    <property type="molecule type" value="Genomic_DNA"/>
</dbReference>
<evidence type="ECO:0000313" key="5">
    <source>
        <dbReference type="EMBL" id="KPC49891.1"/>
    </source>
</evidence>
<dbReference type="GO" id="GO:0005886">
    <property type="term" value="C:plasma membrane"/>
    <property type="evidence" value="ECO:0007669"/>
    <property type="project" value="UniProtKB-SubCell"/>
</dbReference>
<dbReference type="Gene3D" id="2.20.200.10">
    <property type="entry name" value="Outer membrane efflux proteins (OEP)"/>
    <property type="match status" value="1"/>
</dbReference>
<keyword evidence="3" id="KW-0175">Coiled coil</keyword>
<keyword evidence="2" id="KW-0564">Palmitate</keyword>
<organism evidence="5 6">
    <name type="scientific">Amantichitinum ursilacus</name>
    <dbReference type="NCBI Taxonomy" id="857265"/>
    <lineage>
        <taxon>Bacteria</taxon>
        <taxon>Pseudomonadati</taxon>
        <taxon>Pseudomonadota</taxon>
        <taxon>Betaproteobacteria</taxon>
        <taxon>Neisseriales</taxon>
        <taxon>Chitinibacteraceae</taxon>
        <taxon>Amantichitinum</taxon>
    </lineage>
</organism>
<feature type="region of interest" description="Disordered" evidence="4">
    <location>
        <begin position="132"/>
        <end position="155"/>
    </location>
</feature>
<evidence type="ECO:0000256" key="3">
    <source>
        <dbReference type="SAM" id="Coils"/>
    </source>
</evidence>
<dbReference type="PANTHER" id="PTHR30203:SF33">
    <property type="entry name" value="BLR4455 PROTEIN"/>
    <property type="match status" value="1"/>
</dbReference>
<dbReference type="PANTHER" id="PTHR30203">
    <property type="entry name" value="OUTER MEMBRANE CATION EFFLUX PROTEIN"/>
    <property type="match status" value="1"/>
</dbReference>
<evidence type="ECO:0000256" key="4">
    <source>
        <dbReference type="SAM" id="MobiDB-lite"/>
    </source>
</evidence>
<accession>A0A0N1JRQ4</accession>
<dbReference type="Gene3D" id="1.20.1600.10">
    <property type="entry name" value="Outer membrane efflux proteins (OEP)"/>
    <property type="match status" value="1"/>
</dbReference>
<gene>
    <name evidence="5" type="primary">oprM_6</name>
    <name evidence="5" type="ORF">WG78_19135</name>
</gene>
<evidence type="ECO:0000313" key="6">
    <source>
        <dbReference type="Proteomes" id="UP000037939"/>
    </source>
</evidence>
<comment type="subcellular location">
    <subcellularLocation>
        <location evidence="2">Cell membrane</location>
        <topology evidence="2">Lipid-anchor</topology>
    </subcellularLocation>
</comment>
<evidence type="ECO:0000256" key="2">
    <source>
        <dbReference type="RuleBase" id="RU362097"/>
    </source>
</evidence>
<dbReference type="NCBIfam" id="TIGR01845">
    <property type="entry name" value="outer_NodT"/>
    <property type="match status" value="1"/>
</dbReference>
<feature type="coiled-coil region" evidence="3">
    <location>
        <begin position="247"/>
        <end position="274"/>
    </location>
</feature>
<keyword evidence="6" id="KW-1185">Reference proteome</keyword>
<keyword evidence="2" id="KW-0472">Membrane</keyword>
<protein>
    <submittedName>
        <fullName evidence="5">Outer membrane protein OprM</fullName>
    </submittedName>
</protein>
<dbReference type="InterPro" id="IPR003423">
    <property type="entry name" value="OMP_efflux"/>
</dbReference>
<comment type="similarity">
    <text evidence="1 2">Belongs to the outer membrane factor (OMF) (TC 1.B.17) family.</text>
</comment>
<name>A0A0N1JRQ4_9NEIS</name>
<dbReference type="Pfam" id="PF02321">
    <property type="entry name" value="OEP"/>
    <property type="match status" value="2"/>
</dbReference>
<dbReference type="GO" id="GO:0015562">
    <property type="term" value="F:efflux transmembrane transporter activity"/>
    <property type="evidence" value="ECO:0007669"/>
    <property type="project" value="InterPro"/>
</dbReference>
<evidence type="ECO:0000256" key="1">
    <source>
        <dbReference type="ARBA" id="ARBA00007613"/>
    </source>
</evidence>
<dbReference type="InterPro" id="IPR010131">
    <property type="entry name" value="MdtP/NodT-like"/>
</dbReference>
<keyword evidence="2" id="KW-0812">Transmembrane</keyword>